<feature type="region of interest" description="Disordered" evidence="5">
    <location>
        <begin position="362"/>
        <end position="388"/>
    </location>
</feature>
<feature type="compositionally biased region" description="Polar residues" evidence="5">
    <location>
        <begin position="362"/>
        <end position="381"/>
    </location>
</feature>
<evidence type="ECO:0000256" key="4">
    <source>
        <dbReference type="RuleBase" id="RU003495"/>
    </source>
</evidence>
<reference evidence="7" key="1">
    <citation type="submission" date="2017-04" db="EMBL/GenBank/DDBJ databases">
        <title>Genome deletions in a multicellular cyanobacterial endosymbiont for morphological adaptation in marine diatoms.</title>
        <authorList>
            <person name="Wang Y."/>
            <person name="Gao H."/>
            <person name="Li R."/>
            <person name="Xu X."/>
        </authorList>
    </citation>
    <scope>NUCLEOTIDE SEQUENCE</scope>
    <source>
        <strain evidence="7">FACHB 800</strain>
    </source>
</reference>
<dbReference type="InterPro" id="IPR034718">
    <property type="entry name" value="RlpA"/>
</dbReference>
<accession>A0A975T6P2</accession>
<evidence type="ECO:0000313" key="8">
    <source>
        <dbReference type="Proteomes" id="UP000683511"/>
    </source>
</evidence>
<evidence type="ECO:0000259" key="6">
    <source>
        <dbReference type="Pfam" id="PF03330"/>
    </source>
</evidence>
<keyword evidence="2 3" id="KW-0961">Cell wall biogenesis/degradation</keyword>
<evidence type="ECO:0000256" key="1">
    <source>
        <dbReference type="ARBA" id="ARBA00023239"/>
    </source>
</evidence>
<dbReference type="InterPro" id="IPR036908">
    <property type="entry name" value="RlpA-like_sf"/>
</dbReference>
<evidence type="ECO:0000256" key="3">
    <source>
        <dbReference type="HAMAP-Rule" id="MF_02071"/>
    </source>
</evidence>
<name>A0A975T6P2_9NOST</name>
<dbReference type="InterPro" id="IPR012997">
    <property type="entry name" value="RplA"/>
</dbReference>
<evidence type="ECO:0000256" key="5">
    <source>
        <dbReference type="SAM" id="MobiDB-lite"/>
    </source>
</evidence>
<organism evidence="7 8">
    <name type="scientific">Richelia sinica FACHB-800</name>
    <dbReference type="NCBI Taxonomy" id="1357546"/>
    <lineage>
        <taxon>Bacteria</taxon>
        <taxon>Bacillati</taxon>
        <taxon>Cyanobacteriota</taxon>
        <taxon>Cyanophyceae</taxon>
        <taxon>Nostocales</taxon>
        <taxon>Nostocaceae</taxon>
        <taxon>Richelia</taxon>
    </lineage>
</organism>
<dbReference type="KEGG" id="rsin:B6N60_01722"/>
<gene>
    <name evidence="3" type="primary">rlpA</name>
    <name evidence="7" type="ORF">B6N60_01722</name>
</gene>
<dbReference type="PANTHER" id="PTHR34183:SF1">
    <property type="entry name" value="ENDOLYTIC PEPTIDOGLYCAN TRANSGLYCOSYLASE RLPA"/>
    <property type="match status" value="1"/>
</dbReference>
<dbReference type="EC" id="4.2.2.-" evidence="3"/>
<dbReference type="Proteomes" id="UP000683511">
    <property type="component" value="Chromosome"/>
</dbReference>
<keyword evidence="8" id="KW-1185">Reference proteome</keyword>
<evidence type="ECO:0000256" key="2">
    <source>
        <dbReference type="ARBA" id="ARBA00023316"/>
    </source>
</evidence>
<dbReference type="AlphaFoldDB" id="A0A975T6P2"/>
<comment type="similarity">
    <text evidence="3 4">Belongs to the RlpA family.</text>
</comment>
<dbReference type="NCBIfam" id="TIGR00413">
    <property type="entry name" value="rlpA"/>
    <property type="match status" value="1"/>
</dbReference>
<dbReference type="EMBL" id="CP021056">
    <property type="protein sequence ID" value="QXE23034.1"/>
    <property type="molecule type" value="Genomic_DNA"/>
</dbReference>
<comment type="function">
    <text evidence="3">Lytic transglycosylase with a strong preference for naked glycan strands that lack stem peptides.</text>
</comment>
<protein>
    <recommendedName>
        <fullName evidence="3">Probable endolytic peptidoglycan transglycosylase RlpA</fullName>
        <ecNumber evidence="3">4.2.2.-</ecNumber>
    </recommendedName>
</protein>
<dbReference type="PANTHER" id="PTHR34183">
    <property type="entry name" value="ENDOLYTIC PEPTIDOGLYCAN TRANSGLYCOSYLASE RLPA"/>
    <property type="match status" value="1"/>
</dbReference>
<dbReference type="Pfam" id="PF03330">
    <property type="entry name" value="DPBB_1"/>
    <property type="match status" value="1"/>
</dbReference>
<dbReference type="GO" id="GO:0008932">
    <property type="term" value="F:lytic endotransglycosylase activity"/>
    <property type="evidence" value="ECO:0007669"/>
    <property type="project" value="UniProtKB-UniRule"/>
</dbReference>
<dbReference type="HAMAP" id="MF_02071">
    <property type="entry name" value="RlpA"/>
    <property type="match status" value="1"/>
</dbReference>
<proteinExistence type="inferred from homology"/>
<dbReference type="Gene3D" id="2.40.40.10">
    <property type="entry name" value="RlpA-like domain"/>
    <property type="match status" value="1"/>
</dbReference>
<evidence type="ECO:0000313" key="7">
    <source>
        <dbReference type="EMBL" id="QXE23034.1"/>
    </source>
</evidence>
<dbReference type="CDD" id="cd22268">
    <property type="entry name" value="DPBB_RlpA-like"/>
    <property type="match status" value="1"/>
</dbReference>
<keyword evidence="1 3" id="KW-0456">Lyase</keyword>
<dbReference type="InterPro" id="IPR009009">
    <property type="entry name" value="RlpA-like_DPBB"/>
</dbReference>
<dbReference type="SUPFAM" id="SSF50685">
    <property type="entry name" value="Barwin-like endoglucanases"/>
    <property type="match status" value="1"/>
</dbReference>
<sequence length="388" mass="42799">MGSFLFLNESFILNPSMSTNINQLSGGVIPQTLTTLPIAQWQKFLQLEKINYLSPKQLNPSPLHSFQELTTDNKSGLCANLPEVLIAQPSLKVVAGLLPLTFNQSKVKPQTLCPPQFLQSLQGVLSQINSPIVATSTANGSLLLIFHRQHQTYQIWLNNQLFTSLPDETTATNIHKNLQQLLQVSKLDPRQLRPGLVGNSPAIMLGDRPLLIIEPEIANQLNINNELLAIDWANNLRLAFNQQPLTLSQGQMAMYGVKPSPTKITGFASWYGDGFHGKLTANGEIYNQYELTVAHRSLPFNTYLKVKNLLNGKTVIVRVNDRGPYISPRSLDLSMAAARVLGSETTGVIPYEALVLQPSHPQITLNQPTSSPQPGLTTKNPTPVLDYN</sequence>
<feature type="domain" description="RlpA-like protein double-psi beta-barrel" evidence="6">
    <location>
        <begin position="265"/>
        <end position="350"/>
    </location>
</feature>
<dbReference type="GO" id="GO:0000270">
    <property type="term" value="P:peptidoglycan metabolic process"/>
    <property type="evidence" value="ECO:0007669"/>
    <property type="project" value="UniProtKB-UniRule"/>
</dbReference>
<dbReference type="GO" id="GO:0071555">
    <property type="term" value="P:cell wall organization"/>
    <property type="evidence" value="ECO:0007669"/>
    <property type="project" value="UniProtKB-KW"/>
</dbReference>